<proteinExistence type="predicted"/>
<dbReference type="SUPFAM" id="SSF81383">
    <property type="entry name" value="F-box domain"/>
    <property type="match status" value="1"/>
</dbReference>
<dbReference type="CDD" id="cd22152">
    <property type="entry name" value="F-box_AtAFR-like"/>
    <property type="match status" value="1"/>
</dbReference>
<evidence type="ECO:0000256" key="2">
    <source>
        <dbReference type="SAM" id="MobiDB-lite"/>
    </source>
</evidence>
<dbReference type="InterPro" id="IPR006652">
    <property type="entry name" value="Kelch_1"/>
</dbReference>
<dbReference type="Proteomes" id="UP001497512">
    <property type="component" value="Chromosome 10"/>
</dbReference>
<name>A0ABP0TFU6_9BRYO</name>
<dbReference type="InterPro" id="IPR052439">
    <property type="entry name" value="F-box/Kelch-repeat"/>
</dbReference>
<feature type="domain" description="F-box" evidence="3">
    <location>
        <begin position="177"/>
        <end position="210"/>
    </location>
</feature>
<dbReference type="PROSITE" id="PS50231">
    <property type="entry name" value="RICIN_B_LECTIN"/>
    <property type="match status" value="1"/>
</dbReference>
<reference evidence="4" key="1">
    <citation type="submission" date="2024-02" db="EMBL/GenBank/DDBJ databases">
        <authorList>
            <consortium name="ELIXIR-Norway"/>
            <consortium name="Elixir Norway"/>
        </authorList>
    </citation>
    <scope>NUCLEOTIDE SEQUENCE</scope>
</reference>
<dbReference type="InterPro" id="IPR036047">
    <property type="entry name" value="F-box-like_dom_sf"/>
</dbReference>
<dbReference type="InterPro" id="IPR015915">
    <property type="entry name" value="Kelch-typ_b-propeller"/>
</dbReference>
<dbReference type="InterPro" id="IPR001810">
    <property type="entry name" value="F-box_dom"/>
</dbReference>
<feature type="region of interest" description="Disordered" evidence="2">
    <location>
        <begin position="1"/>
        <end position="120"/>
    </location>
</feature>
<feature type="compositionally biased region" description="Low complexity" evidence="2">
    <location>
        <begin position="78"/>
        <end position="94"/>
    </location>
</feature>
<dbReference type="Pfam" id="PF01344">
    <property type="entry name" value="Kelch_1"/>
    <property type="match status" value="1"/>
</dbReference>
<keyword evidence="1" id="KW-0677">Repeat</keyword>
<dbReference type="Pfam" id="PF00646">
    <property type="entry name" value="F-box"/>
    <property type="match status" value="1"/>
</dbReference>
<keyword evidence="5" id="KW-1185">Reference proteome</keyword>
<dbReference type="EMBL" id="OZ019902">
    <property type="protein sequence ID" value="CAK9194931.1"/>
    <property type="molecule type" value="Genomic_DNA"/>
</dbReference>
<evidence type="ECO:0000313" key="4">
    <source>
        <dbReference type="EMBL" id="CAK9194931.1"/>
    </source>
</evidence>
<accession>A0ABP0TFU6</accession>
<evidence type="ECO:0000256" key="1">
    <source>
        <dbReference type="ARBA" id="ARBA00022737"/>
    </source>
</evidence>
<protein>
    <recommendedName>
        <fullName evidence="3">F-box domain-containing protein</fullName>
    </recommendedName>
</protein>
<dbReference type="Gene3D" id="2.120.10.80">
    <property type="entry name" value="Kelch-type beta propeller"/>
    <property type="match status" value="1"/>
</dbReference>
<sequence length="528" mass="56867">MCKLSEGISEETPDGQWPPGGVIGMCTQSEGAAEERRNGKCRQGRASGGGWGGAVAVVPTETKKRKRSSRNGCEPGPSSTVAAASSSSKGVLSGTKERKVRGAAEDGAASSGRGRKRAPRGGVVANGVLATIQGSTTFVDAGTEATGVFVPDTRSDVAAEGATIEDTGQDEFLIPGLAYDLSLQCFSRVPRSDHGSLKSVCKKWRSAVAGVNGEGRNEVTEARKRDGIKEEWVYMLGGGGHKGAIWRAFDPVGTKWRKLPVCPCDAAFDMCDKESAVAGMQLLVCGQSAKGFTIWRYDLQSNEWSQAPRMLHDRCLFASANTGKYAYFAGGSAQQVTLQLAERYNSETQEWEALPDLHSRRKLCSGCILDGHFLVVGGQDQDRVLTSAEYYDESKNQWVMIENMWPASENAPLVSPAPPLLAVVDNELYAVDATTMELKSYQKDTNTWKTLGRVPDRSVDSSGWGMGFKAVGKDIFVIGGSSDRGNGLFCNEIHACNLESSGGEPKWRRVCHLFFTTGFIYNCTVMTV</sequence>
<gene>
    <name evidence="4" type="ORF">CSSPTR1EN2_LOCUS2772</name>
</gene>
<feature type="compositionally biased region" description="Basic and acidic residues" evidence="2">
    <location>
        <begin position="95"/>
        <end position="104"/>
    </location>
</feature>
<evidence type="ECO:0000259" key="3">
    <source>
        <dbReference type="Pfam" id="PF00646"/>
    </source>
</evidence>
<dbReference type="SUPFAM" id="SSF117281">
    <property type="entry name" value="Kelch motif"/>
    <property type="match status" value="1"/>
</dbReference>
<dbReference type="SMART" id="SM00612">
    <property type="entry name" value="Kelch"/>
    <property type="match status" value="3"/>
</dbReference>
<evidence type="ECO:0000313" key="5">
    <source>
        <dbReference type="Proteomes" id="UP001497512"/>
    </source>
</evidence>
<organism evidence="4 5">
    <name type="scientific">Sphagnum troendelagicum</name>
    <dbReference type="NCBI Taxonomy" id="128251"/>
    <lineage>
        <taxon>Eukaryota</taxon>
        <taxon>Viridiplantae</taxon>
        <taxon>Streptophyta</taxon>
        <taxon>Embryophyta</taxon>
        <taxon>Bryophyta</taxon>
        <taxon>Sphagnophytina</taxon>
        <taxon>Sphagnopsida</taxon>
        <taxon>Sphagnales</taxon>
        <taxon>Sphagnaceae</taxon>
        <taxon>Sphagnum</taxon>
    </lineage>
</organism>
<dbReference type="PANTHER" id="PTHR46122">
    <property type="entry name" value="GALACTOSE OXIDASE/KELCH REPEAT PROTEIN-RELATED"/>
    <property type="match status" value="1"/>
</dbReference>
<dbReference type="PANTHER" id="PTHR46122:SF1">
    <property type="entry name" value="F-BOX DOMAIN-CONTAINING PROTEIN"/>
    <property type="match status" value="1"/>
</dbReference>